<protein>
    <submittedName>
        <fullName evidence="1">Uncharacterized protein</fullName>
    </submittedName>
</protein>
<name>A0A1I0APW0_9BACT</name>
<dbReference type="AlphaFoldDB" id="A0A1I0APW0"/>
<evidence type="ECO:0000313" key="1">
    <source>
        <dbReference type="EMBL" id="SES96422.1"/>
    </source>
</evidence>
<proteinExistence type="predicted"/>
<dbReference type="EMBL" id="FOHT01000004">
    <property type="protein sequence ID" value="SES96422.1"/>
    <property type="molecule type" value="Genomic_DNA"/>
</dbReference>
<organism evidence="1 2">
    <name type="scientific">Draconibacterium orientale</name>
    <dbReference type="NCBI Taxonomy" id="1168034"/>
    <lineage>
        <taxon>Bacteria</taxon>
        <taxon>Pseudomonadati</taxon>
        <taxon>Bacteroidota</taxon>
        <taxon>Bacteroidia</taxon>
        <taxon>Marinilabiliales</taxon>
        <taxon>Prolixibacteraceae</taxon>
        <taxon>Draconibacterium</taxon>
    </lineage>
</organism>
<dbReference type="Proteomes" id="UP000181981">
    <property type="component" value="Unassembled WGS sequence"/>
</dbReference>
<reference evidence="1 2" key="1">
    <citation type="submission" date="2016-10" db="EMBL/GenBank/DDBJ databases">
        <authorList>
            <person name="de Groot N.N."/>
        </authorList>
    </citation>
    <scope>NUCLEOTIDE SEQUENCE [LARGE SCALE GENOMIC DNA]</scope>
    <source>
        <strain evidence="1 2">DSM 25947</strain>
    </source>
</reference>
<evidence type="ECO:0000313" key="2">
    <source>
        <dbReference type="Proteomes" id="UP000181981"/>
    </source>
</evidence>
<sequence>MDCKIMQKSLIINRFETEKHTFPLKTARKSTNYYLRTIGFYLFFEKIKIGMN</sequence>
<gene>
    <name evidence="1" type="ORF">SAMN05444285_10449</name>
</gene>
<accession>A0A1I0APW0</accession>